<dbReference type="PANTHER" id="PTHR30250">
    <property type="entry name" value="PST FAMILY PREDICTED COLANIC ACID TRANSPORTER"/>
    <property type="match status" value="1"/>
</dbReference>
<dbReference type="InterPro" id="IPR050833">
    <property type="entry name" value="Poly_Biosynth_Transport"/>
</dbReference>
<organism evidence="7 8">
    <name type="scientific">Hallella bergensis DSM 17361</name>
    <dbReference type="NCBI Taxonomy" id="585502"/>
    <lineage>
        <taxon>Bacteria</taxon>
        <taxon>Pseudomonadati</taxon>
        <taxon>Bacteroidota</taxon>
        <taxon>Bacteroidia</taxon>
        <taxon>Bacteroidales</taxon>
        <taxon>Prevotellaceae</taxon>
        <taxon>Hallella</taxon>
    </lineage>
</organism>
<feature type="transmembrane region" description="Helical" evidence="6">
    <location>
        <begin position="355"/>
        <end position="375"/>
    </location>
</feature>
<dbReference type="Pfam" id="PF13440">
    <property type="entry name" value="Polysacc_synt_3"/>
    <property type="match status" value="1"/>
</dbReference>
<feature type="transmembrane region" description="Helical" evidence="6">
    <location>
        <begin position="166"/>
        <end position="190"/>
    </location>
</feature>
<evidence type="ECO:0000256" key="1">
    <source>
        <dbReference type="ARBA" id="ARBA00004651"/>
    </source>
</evidence>
<evidence type="ECO:0000256" key="6">
    <source>
        <dbReference type="SAM" id="Phobius"/>
    </source>
</evidence>
<feature type="transmembrane region" description="Helical" evidence="6">
    <location>
        <begin position="269"/>
        <end position="288"/>
    </location>
</feature>
<evidence type="ECO:0000256" key="3">
    <source>
        <dbReference type="ARBA" id="ARBA00022692"/>
    </source>
</evidence>
<keyword evidence="3 6" id="KW-0812">Transmembrane</keyword>
<evidence type="ECO:0000256" key="2">
    <source>
        <dbReference type="ARBA" id="ARBA00022475"/>
    </source>
</evidence>
<feature type="transmembrane region" description="Helical" evidence="6">
    <location>
        <begin position="196"/>
        <end position="216"/>
    </location>
</feature>
<proteinExistence type="predicted"/>
<feature type="transmembrane region" description="Helical" evidence="6">
    <location>
        <begin position="106"/>
        <end position="126"/>
    </location>
</feature>
<dbReference type="HOGENOM" id="CLU_042154_2_0_10"/>
<gene>
    <name evidence="7" type="ORF">HMPREF0645_0876</name>
</gene>
<keyword evidence="4 6" id="KW-1133">Transmembrane helix</keyword>
<evidence type="ECO:0000256" key="4">
    <source>
        <dbReference type="ARBA" id="ARBA00022989"/>
    </source>
</evidence>
<feature type="transmembrane region" description="Helical" evidence="6">
    <location>
        <begin position="441"/>
        <end position="460"/>
    </location>
</feature>
<sequence length="507" mass="56639">MFCIYVNITMEKQASDNSYSHILKYTGLFGGVQGLNILIGLVRNKLVALILGPEGMGLVSLFNSTIKVVSDSTNFGIAMSAVKNISESIESGDEERLHHVIGTVRTWSLLTALLGMLLCMALSPWLSDWTFSWGNHTLHFVLLSPVIALLAVTGGEAAILKGGRHLKALAVVSVYNMIFALLCSVPLFYFFGQAGIVPSIFLMALMQCVLTIAYSYRLYRPSFSFSRQHFQEGEGMIRLGLAFVLAGIFGSGAEFVLRSYLNNVAGLDIVGLYNSGFVLTMTYTSMVFSSMEADYFPRLSGIRQLGGELNLTVNRQIEVSVLIISPMLVFFMVSLPIVLPFLFSREFLPMQGMMRLTLLAMYFRAVNLPMEYIALSRGDSRSFLFLEAAYYVMFLLMVILGWQWGGLTGTGGALLACTVANFLMVLVYVRWKYRFWLSGDVLTNTMVQVLLGLVACFFTFSLTGVTYWLMGSVMTLASLLFSIRILHAKTHLWNSLKSRYFRRFRKK</sequence>
<evidence type="ECO:0000256" key="5">
    <source>
        <dbReference type="ARBA" id="ARBA00023136"/>
    </source>
</evidence>
<feature type="transmembrane region" description="Helical" evidence="6">
    <location>
        <begin position="382"/>
        <end position="404"/>
    </location>
</feature>
<dbReference type="Proteomes" id="UP000003160">
    <property type="component" value="Unassembled WGS sequence"/>
</dbReference>
<feature type="transmembrane region" description="Helical" evidence="6">
    <location>
        <begin position="319"/>
        <end position="343"/>
    </location>
</feature>
<feature type="transmembrane region" description="Helical" evidence="6">
    <location>
        <begin position="138"/>
        <end position="159"/>
    </location>
</feature>
<name>D1PV91_9BACT</name>
<dbReference type="eggNOG" id="COG2244">
    <property type="taxonomic scope" value="Bacteria"/>
</dbReference>
<dbReference type="AlphaFoldDB" id="D1PV91"/>
<dbReference type="EMBL" id="ACKS01000034">
    <property type="protein sequence ID" value="EFA44811.1"/>
    <property type="molecule type" value="Genomic_DNA"/>
</dbReference>
<evidence type="ECO:0000313" key="8">
    <source>
        <dbReference type="Proteomes" id="UP000003160"/>
    </source>
</evidence>
<comment type="subcellular location">
    <subcellularLocation>
        <location evidence="1">Cell membrane</location>
        <topology evidence="1">Multi-pass membrane protein</topology>
    </subcellularLocation>
</comment>
<dbReference type="GO" id="GO:0005886">
    <property type="term" value="C:plasma membrane"/>
    <property type="evidence" value="ECO:0007669"/>
    <property type="project" value="UniProtKB-SubCell"/>
</dbReference>
<comment type="caution">
    <text evidence="7">The sequence shown here is derived from an EMBL/GenBank/DDBJ whole genome shotgun (WGS) entry which is preliminary data.</text>
</comment>
<keyword evidence="2" id="KW-1003">Cell membrane</keyword>
<keyword evidence="8" id="KW-1185">Reference proteome</keyword>
<feature type="transmembrane region" description="Helical" evidence="6">
    <location>
        <begin position="466"/>
        <end position="486"/>
    </location>
</feature>
<feature type="transmembrane region" description="Helical" evidence="6">
    <location>
        <begin position="237"/>
        <end position="257"/>
    </location>
</feature>
<protein>
    <submittedName>
        <fullName evidence="7">Polysaccharide biosynthesis protein</fullName>
    </submittedName>
</protein>
<dbReference type="PANTHER" id="PTHR30250:SF11">
    <property type="entry name" value="O-ANTIGEN TRANSPORTER-RELATED"/>
    <property type="match status" value="1"/>
</dbReference>
<reference evidence="7 8" key="1">
    <citation type="submission" date="2009-10" db="EMBL/GenBank/DDBJ databases">
        <authorList>
            <person name="Qin X."/>
            <person name="Bachman B."/>
            <person name="Battles P."/>
            <person name="Bell A."/>
            <person name="Bess C."/>
            <person name="Bickham C."/>
            <person name="Chaboub L."/>
            <person name="Chen D."/>
            <person name="Coyle M."/>
            <person name="Deiros D.R."/>
            <person name="Dinh H."/>
            <person name="Forbes L."/>
            <person name="Fowler G."/>
            <person name="Francisco L."/>
            <person name="Fu Q."/>
            <person name="Gubbala S."/>
            <person name="Hale W."/>
            <person name="Han Y."/>
            <person name="Hemphill L."/>
            <person name="Highlander S.K."/>
            <person name="Hirani K."/>
            <person name="Hogues M."/>
            <person name="Jackson L."/>
            <person name="Jakkamsetti A."/>
            <person name="Javaid M."/>
            <person name="Jiang H."/>
            <person name="Korchina V."/>
            <person name="Kovar C."/>
            <person name="Lara F."/>
            <person name="Lee S."/>
            <person name="Mata R."/>
            <person name="Mathew T."/>
            <person name="Moen C."/>
            <person name="Morales K."/>
            <person name="Munidasa M."/>
            <person name="Nazareth L."/>
            <person name="Ngo R."/>
            <person name="Nguyen L."/>
            <person name="Okwuonu G."/>
            <person name="Ongeri F."/>
            <person name="Patil S."/>
            <person name="Petrosino J."/>
            <person name="Pham C."/>
            <person name="Pham P."/>
            <person name="Pu L.-L."/>
            <person name="Puazo M."/>
            <person name="Raj R."/>
            <person name="Reid J."/>
            <person name="Rouhana J."/>
            <person name="Saada N."/>
            <person name="Shang Y."/>
            <person name="Simmons D."/>
            <person name="Thornton R."/>
            <person name="Warren J."/>
            <person name="Weissenberger G."/>
            <person name="Zhang J."/>
            <person name="Zhang L."/>
            <person name="Zhou C."/>
            <person name="Zhu D."/>
            <person name="Muzny D."/>
            <person name="Worley K."/>
            <person name="Gibbs R."/>
        </authorList>
    </citation>
    <scope>NUCLEOTIDE SEQUENCE [LARGE SCALE GENOMIC DNA]</scope>
    <source>
        <strain evidence="7 8">DSM 17361</strain>
    </source>
</reference>
<keyword evidence="5 6" id="KW-0472">Membrane</keyword>
<feature type="transmembrane region" description="Helical" evidence="6">
    <location>
        <begin position="410"/>
        <end position="429"/>
    </location>
</feature>
<accession>D1PV91</accession>
<evidence type="ECO:0000313" key="7">
    <source>
        <dbReference type="EMBL" id="EFA44811.1"/>
    </source>
</evidence>